<evidence type="ECO:0000313" key="2">
    <source>
        <dbReference type="EMBL" id="CAH3965202.1"/>
    </source>
</evidence>
<gene>
    <name evidence="2" type="ORF">PIBRA_LOCUS1651</name>
</gene>
<keyword evidence="3" id="KW-1185">Reference proteome</keyword>
<evidence type="ECO:0000256" key="1">
    <source>
        <dbReference type="SAM" id="MobiDB-lite"/>
    </source>
</evidence>
<protein>
    <submittedName>
        <fullName evidence="2">Uncharacterized protein</fullName>
    </submittedName>
</protein>
<feature type="region of interest" description="Disordered" evidence="1">
    <location>
        <begin position="1"/>
        <end position="21"/>
    </location>
</feature>
<dbReference type="Proteomes" id="UP001152562">
    <property type="component" value="Unassembled WGS sequence"/>
</dbReference>
<organism evidence="2 3">
    <name type="scientific">Pieris brassicae</name>
    <name type="common">White butterfly</name>
    <name type="synonym">Large white butterfly</name>
    <dbReference type="NCBI Taxonomy" id="7116"/>
    <lineage>
        <taxon>Eukaryota</taxon>
        <taxon>Metazoa</taxon>
        <taxon>Ecdysozoa</taxon>
        <taxon>Arthropoda</taxon>
        <taxon>Hexapoda</taxon>
        <taxon>Insecta</taxon>
        <taxon>Pterygota</taxon>
        <taxon>Neoptera</taxon>
        <taxon>Endopterygota</taxon>
        <taxon>Lepidoptera</taxon>
        <taxon>Glossata</taxon>
        <taxon>Ditrysia</taxon>
        <taxon>Papilionoidea</taxon>
        <taxon>Pieridae</taxon>
        <taxon>Pierinae</taxon>
        <taxon>Pieris</taxon>
    </lineage>
</organism>
<proteinExistence type="predicted"/>
<dbReference type="EMBL" id="CALOZG010000002">
    <property type="protein sequence ID" value="CAH3965202.1"/>
    <property type="molecule type" value="Genomic_DNA"/>
</dbReference>
<reference evidence="2" key="1">
    <citation type="submission" date="2022-05" db="EMBL/GenBank/DDBJ databases">
        <authorList>
            <person name="Okamura Y."/>
        </authorList>
    </citation>
    <scope>NUCLEOTIDE SEQUENCE</scope>
</reference>
<sequence>MSAATPEVRGPPPDSASPSIALPRIKPELGLNDATLFAVYCFIKNFIGKFSIDEFRMQDIALLHSQSSLSQQRKRKSLAPFPCGQINSDRR</sequence>
<accession>A0A9P0T1I3</accession>
<evidence type="ECO:0000313" key="3">
    <source>
        <dbReference type="Proteomes" id="UP001152562"/>
    </source>
</evidence>
<comment type="caution">
    <text evidence="2">The sequence shown here is derived from an EMBL/GenBank/DDBJ whole genome shotgun (WGS) entry which is preliminary data.</text>
</comment>
<name>A0A9P0T1I3_PIEBR</name>
<dbReference type="AlphaFoldDB" id="A0A9P0T1I3"/>
<feature type="region of interest" description="Disordered" evidence="1">
    <location>
        <begin position="67"/>
        <end position="91"/>
    </location>
</feature>